<dbReference type="NCBIfam" id="TIGR00358">
    <property type="entry name" value="3_prime_RNase"/>
    <property type="match status" value="1"/>
</dbReference>
<feature type="domain" description="Cold-shock" evidence="10">
    <location>
        <begin position="23"/>
        <end position="79"/>
    </location>
</feature>
<evidence type="ECO:0000256" key="5">
    <source>
        <dbReference type="ARBA" id="ARBA00022722"/>
    </source>
</evidence>
<dbReference type="Pfam" id="PF08206">
    <property type="entry name" value="OB_RNB"/>
    <property type="match status" value="1"/>
</dbReference>
<dbReference type="PANTHER" id="PTHR23355">
    <property type="entry name" value="RIBONUCLEASE"/>
    <property type="match status" value="1"/>
</dbReference>
<evidence type="ECO:0000256" key="1">
    <source>
        <dbReference type="ARBA" id="ARBA00001849"/>
    </source>
</evidence>
<keyword evidence="7 9" id="KW-0269">Exonuclease</keyword>
<dbReference type="InterPro" id="IPR011129">
    <property type="entry name" value="CSD"/>
</dbReference>
<comment type="catalytic activity">
    <reaction evidence="1 9">
        <text>Exonucleolytic cleavage in the 3'- to 5'-direction to yield nucleoside 5'-phosphates.</text>
        <dbReference type="EC" id="3.1.13.1"/>
    </reaction>
</comment>
<dbReference type="InterPro" id="IPR012340">
    <property type="entry name" value="NA-bd_OB-fold"/>
</dbReference>
<dbReference type="GO" id="GO:0003723">
    <property type="term" value="F:RNA binding"/>
    <property type="evidence" value="ECO:0007669"/>
    <property type="project" value="UniProtKB-KW"/>
</dbReference>
<dbReference type="Pfam" id="PF00575">
    <property type="entry name" value="S1"/>
    <property type="match status" value="1"/>
</dbReference>
<dbReference type="InterPro" id="IPR022966">
    <property type="entry name" value="RNase_II/R_CS"/>
</dbReference>
<dbReference type="NCBIfam" id="TIGR02062">
    <property type="entry name" value="RNase_B"/>
    <property type="match status" value="1"/>
</dbReference>
<reference evidence="12 13" key="1">
    <citation type="submission" date="2018-11" db="EMBL/GenBank/DDBJ databases">
        <title>Genome sequences of Brenneria nigrifluens and Brenneria rubrifaciens.</title>
        <authorList>
            <person name="Poret-Peterson A.T."/>
            <person name="McClean A.E."/>
            <person name="Kluepfel D.A."/>
        </authorList>
    </citation>
    <scope>NUCLEOTIDE SEQUENCE [LARGE SCALE GENOMIC DNA]</scope>
    <source>
        <strain evidence="12 13">6D370</strain>
    </source>
</reference>
<sequence>MFQDNPLLAQLKQQLHSQTPRVEGVVKGTDKGFGFLEADAQKSYFIPPPHMKKVMHGDRITATLHTEKEREIAEPESLIEPFLTRFVGRVQKKDDRLSIVPDHPLLKEAIPCRAARDVSHAFQEGDWAVAEMRRHPLKGDRGFHAELTQYITTGDDPLAPWWVTLSRHNLEQAAPEADATDRNDGELVSEDLTALSFVTIDSASTEDMDDALYAQDNGDGTLQLTIAIADPTAYVAIGSELDNIARRRAFTNYLPGFNIPMLPRPLSDDICSLRPNERRPVLACRVTIGADGALGDDIHFFAAWIESKAKLVYDEVSDWLEVKGEWRPSSDAIAEQIRLLHRICLARAEWRNAHALVFKDRPDYRFLLGEKGEVLDIVVEPRRIANRIVEEAMIAANICAALVLRDKLGFGIYNIHNGFDPASVEQAVTVLDTHGIKADAQALLTLEGFCTLRRELDAQPTSFLDSRIRRFQSFAEVSTTPGPHFGLGLEAYATWTSPIRKYGDMINHRLLKAVIAGQPADKPQDEITAQLAERRRLNRMAERDVGDWLYARFLKDKAGTDTHFPAEIMDVTRGGLRVRLLDNGAAAFIPSSFIHPVRDELVCSQEMGTVSVKGEVVYRQGDNFNVLIAEVRLETRSILAKPAA</sequence>
<comment type="function">
    <text evidence="9">Involved in mRNA degradation. Hydrolyzes single-stranded polyribonucleotides processively in the 3' to 5' direction.</text>
</comment>
<comment type="subcellular location">
    <subcellularLocation>
        <location evidence="2 9">Cytoplasm</location>
    </subcellularLocation>
</comment>
<dbReference type="OrthoDB" id="9764149at2"/>
<keyword evidence="13" id="KW-1185">Reference proteome</keyword>
<evidence type="ECO:0000256" key="2">
    <source>
        <dbReference type="ARBA" id="ARBA00004496"/>
    </source>
</evidence>
<evidence type="ECO:0000256" key="7">
    <source>
        <dbReference type="ARBA" id="ARBA00022839"/>
    </source>
</evidence>
<dbReference type="Gene3D" id="2.40.50.640">
    <property type="match status" value="1"/>
</dbReference>
<dbReference type="InterPro" id="IPR013223">
    <property type="entry name" value="RNase_B_OB_dom"/>
</dbReference>
<dbReference type="PROSITE" id="PS01175">
    <property type="entry name" value="RIBONUCLEASE_II"/>
    <property type="match status" value="1"/>
</dbReference>
<dbReference type="Proteomes" id="UP000299580">
    <property type="component" value="Chromosome"/>
</dbReference>
<evidence type="ECO:0000313" key="12">
    <source>
        <dbReference type="EMBL" id="QCR08469.1"/>
    </source>
</evidence>
<dbReference type="GO" id="GO:0006402">
    <property type="term" value="P:mRNA catabolic process"/>
    <property type="evidence" value="ECO:0007669"/>
    <property type="project" value="UniProtKB-UniRule"/>
</dbReference>
<keyword evidence="4 9" id="KW-0963">Cytoplasm</keyword>
<name>A0A4P8QSE8_9GAMM</name>
<dbReference type="PANTHER" id="PTHR23355:SF37">
    <property type="entry name" value="EXORIBONUCLEASE 2"/>
    <property type="match status" value="1"/>
</dbReference>
<dbReference type="EMBL" id="CP034035">
    <property type="protein sequence ID" value="QCR08469.1"/>
    <property type="molecule type" value="Genomic_DNA"/>
</dbReference>
<dbReference type="KEGG" id="brb:EH207_08025"/>
<gene>
    <name evidence="9" type="primary">rnb</name>
    <name evidence="12" type="ORF">EH207_08025</name>
</gene>
<dbReference type="SUPFAM" id="SSF50249">
    <property type="entry name" value="Nucleic acid-binding proteins"/>
    <property type="match status" value="4"/>
</dbReference>
<dbReference type="InterPro" id="IPR011804">
    <property type="entry name" value="RNase_II"/>
</dbReference>
<keyword evidence="8 9" id="KW-0694">RNA-binding</keyword>
<proteinExistence type="inferred from homology"/>
<dbReference type="GO" id="GO:0008859">
    <property type="term" value="F:exoribonuclease II activity"/>
    <property type="evidence" value="ECO:0007669"/>
    <property type="project" value="UniProtKB-UniRule"/>
</dbReference>
<dbReference type="InterPro" id="IPR003029">
    <property type="entry name" value="S1_domain"/>
</dbReference>
<protein>
    <recommendedName>
        <fullName evidence="9">Exoribonuclease 2</fullName>
        <ecNumber evidence="9">3.1.13.1</ecNumber>
    </recommendedName>
    <alternativeName>
        <fullName evidence="9">Exoribonuclease II</fullName>
        <shortName evidence="9">RNase II</shortName>
        <shortName evidence="9">Ribonuclease II</shortName>
    </alternativeName>
</protein>
<dbReference type="InterPro" id="IPR001900">
    <property type="entry name" value="RNase_II/R"/>
</dbReference>
<dbReference type="RefSeq" id="WP_137713507.1">
    <property type="nucleotide sequence ID" value="NZ_CP034035.1"/>
</dbReference>
<dbReference type="NCBIfam" id="NF003455">
    <property type="entry name" value="PRK05054.1"/>
    <property type="match status" value="1"/>
</dbReference>
<evidence type="ECO:0000259" key="10">
    <source>
        <dbReference type="SMART" id="SM00357"/>
    </source>
</evidence>
<dbReference type="GO" id="GO:0005829">
    <property type="term" value="C:cytosol"/>
    <property type="evidence" value="ECO:0007669"/>
    <property type="project" value="UniProtKB-ARBA"/>
</dbReference>
<feature type="domain" description="RNB" evidence="11">
    <location>
        <begin position="189"/>
        <end position="517"/>
    </location>
</feature>
<keyword evidence="6 9" id="KW-0378">Hydrolase</keyword>
<evidence type="ECO:0000256" key="6">
    <source>
        <dbReference type="ARBA" id="ARBA00022801"/>
    </source>
</evidence>
<keyword evidence="5 9" id="KW-0540">Nuclease</keyword>
<evidence type="ECO:0000313" key="13">
    <source>
        <dbReference type="Proteomes" id="UP000299580"/>
    </source>
</evidence>
<dbReference type="InterPro" id="IPR004476">
    <property type="entry name" value="RNase_II/RNase_R"/>
</dbReference>
<dbReference type="EC" id="3.1.13.1" evidence="9"/>
<dbReference type="HAMAP" id="MF_01036">
    <property type="entry name" value="RNase_II"/>
    <property type="match status" value="1"/>
</dbReference>
<dbReference type="Pfam" id="PF00773">
    <property type="entry name" value="RNB"/>
    <property type="match status" value="1"/>
</dbReference>
<evidence type="ECO:0000256" key="8">
    <source>
        <dbReference type="ARBA" id="ARBA00022884"/>
    </source>
</evidence>
<evidence type="ECO:0000256" key="9">
    <source>
        <dbReference type="HAMAP-Rule" id="MF_01036"/>
    </source>
</evidence>
<comment type="similarity">
    <text evidence="3 9">Belongs to the RNR ribonuclease family. RNase II subfamily.</text>
</comment>
<dbReference type="SMART" id="SM00357">
    <property type="entry name" value="CSP"/>
    <property type="match status" value="1"/>
</dbReference>
<accession>A0A4P8QSE8</accession>
<dbReference type="SMART" id="SM00955">
    <property type="entry name" value="RNB"/>
    <property type="match status" value="1"/>
</dbReference>
<dbReference type="AlphaFoldDB" id="A0A4P8QSE8"/>
<evidence type="ECO:0000256" key="4">
    <source>
        <dbReference type="ARBA" id="ARBA00022490"/>
    </source>
</evidence>
<dbReference type="Gene3D" id="2.40.50.140">
    <property type="entry name" value="Nucleic acid-binding proteins"/>
    <property type="match status" value="2"/>
</dbReference>
<evidence type="ECO:0000259" key="11">
    <source>
        <dbReference type="SMART" id="SM00955"/>
    </source>
</evidence>
<dbReference type="FunFam" id="2.40.50.140:FF:000079">
    <property type="entry name" value="Exoribonuclease 2"/>
    <property type="match status" value="1"/>
</dbReference>
<organism evidence="12 13">
    <name type="scientific">Brenneria rubrifaciens</name>
    <dbReference type="NCBI Taxonomy" id="55213"/>
    <lineage>
        <taxon>Bacteria</taxon>
        <taxon>Pseudomonadati</taxon>
        <taxon>Pseudomonadota</taxon>
        <taxon>Gammaproteobacteria</taxon>
        <taxon>Enterobacterales</taxon>
        <taxon>Pectobacteriaceae</taxon>
        <taxon>Brenneria</taxon>
    </lineage>
</organism>
<dbReference type="InterPro" id="IPR050180">
    <property type="entry name" value="RNR_Ribonuclease"/>
</dbReference>
<evidence type="ECO:0000256" key="3">
    <source>
        <dbReference type="ARBA" id="ARBA00009925"/>
    </source>
</evidence>